<gene>
    <name evidence="2" type="ORF">KY290_036744</name>
</gene>
<dbReference type="Proteomes" id="UP000826656">
    <property type="component" value="Unassembled WGS sequence"/>
</dbReference>
<protein>
    <submittedName>
        <fullName evidence="2">Uncharacterized protein</fullName>
    </submittedName>
</protein>
<organism evidence="2 3">
    <name type="scientific">Solanum tuberosum</name>
    <name type="common">Potato</name>
    <dbReference type="NCBI Taxonomy" id="4113"/>
    <lineage>
        <taxon>Eukaryota</taxon>
        <taxon>Viridiplantae</taxon>
        <taxon>Streptophyta</taxon>
        <taxon>Embryophyta</taxon>
        <taxon>Tracheophyta</taxon>
        <taxon>Spermatophyta</taxon>
        <taxon>Magnoliopsida</taxon>
        <taxon>eudicotyledons</taxon>
        <taxon>Gunneridae</taxon>
        <taxon>Pentapetalae</taxon>
        <taxon>asterids</taxon>
        <taxon>lamiids</taxon>
        <taxon>Solanales</taxon>
        <taxon>Solanaceae</taxon>
        <taxon>Solanoideae</taxon>
        <taxon>Solaneae</taxon>
        <taxon>Solanum</taxon>
    </lineage>
</organism>
<reference evidence="2 3" key="1">
    <citation type="journal article" date="2021" name="bioRxiv">
        <title>Chromosome-scale and haplotype-resolved genome assembly of a tetraploid potato cultivar.</title>
        <authorList>
            <person name="Sun H."/>
            <person name="Jiao W.-B."/>
            <person name="Krause K."/>
            <person name="Campoy J.A."/>
            <person name="Goel M."/>
            <person name="Folz-Donahue K."/>
            <person name="Kukat C."/>
            <person name="Huettel B."/>
            <person name="Schneeberger K."/>
        </authorList>
    </citation>
    <scope>NUCLEOTIDE SEQUENCE [LARGE SCALE GENOMIC DNA]</scope>
    <source>
        <strain evidence="2">SolTubOtavaFocal</strain>
        <tissue evidence="2">Leaves</tissue>
    </source>
</reference>
<proteinExistence type="predicted"/>
<comment type="caution">
    <text evidence="2">The sequence shown here is derived from an EMBL/GenBank/DDBJ whole genome shotgun (WGS) entry which is preliminary data.</text>
</comment>
<evidence type="ECO:0000256" key="1">
    <source>
        <dbReference type="SAM" id="MobiDB-lite"/>
    </source>
</evidence>
<name>A0ABQ7TTK9_SOLTU</name>
<evidence type="ECO:0000313" key="3">
    <source>
        <dbReference type="Proteomes" id="UP000826656"/>
    </source>
</evidence>
<evidence type="ECO:0000313" key="2">
    <source>
        <dbReference type="EMBL" id="KAH0738039.1"/>
    </source>
</evidence>
<dbReference type="EMBL" id="JAIVGD010000028">
    <property type="protein sequence ID" value="KAH0738039.1"/>
    <property type="molecule type" value="Genomic_DNA"/>
</dbReference>
<keyword evidence="3" id="KW-1185">Reference proteome</keyword>
<accession>A0ABQ7TTK9</accession>
<feature type="compositionally biased region" description="Acidic residues" evidence="1">
    <location>
        <begin position="132"/>
        <end position="144"/>
    </location>
</feature>
<sequence length="150" mass="16601">MGIPFQLEYSDLPKPNIQEGLFIDVFNVHAPHDKIYHQVVGDSILVDAYSIQCGVMLGMKIHYEEQVGGANEQNSDQDWGVNEQGANEKNVDQDEAVNEQGVGANDHDRGANQQNGGANDQYLCANELNVVQDEDANEQNDDEDRVAPMK</sequence>
<feature type="region of interest" description="Disordered" evidence="1">
    <location>
        <begin position="68"/>
        <end position="150"/>
    </location>
</feature>